<reference evidence="1 2" key="1">
    <citation type="journal article" date="2020" name="G3 (Bethesda)">
        <title>Improved Reference Genome for Cyclotella cryptica CCMP332, a Model for Cell Wall Morphogenesis, Salinity Adaptation, and Lipid Production in Diatoms (Bacillariophyta).</title>
        <authorList>
            <person name="Roberts W.R."/>
            <person name="Downey K.M."/>
            <person name="Ruck E.C."/>
            <person name="Traller J.C."/>
            <person name="Alverson A.J."/>
        </authorList>
    </citation>
    <scope>NUCLEOTIDE SEQUENCE [LARGE SCALE GENOMIC DNA]</scope>
    <source>
        <strain evidence="1 2">CCMP332</strain>
    </source>
</reference>
<comment type="caution">
    <text evidence="1">The sequence shown here is derived from an EMBL/GenBank/DDBJ whole genome shotgun (WGS) entry which is preliminary data.</text>
</comment>
<protein>
    <submittedName>
        <fullName evidence="1">Uncharacterized protein</fullName>
    </submittedName>
</protein>
<dbReference type="Gene3D" id="3.90.550.20">
    <property type="match status" value="1"/>
</dbReference>
<sequence>MATSTTRIARTILALILTLIIFHASVIETTLKSLTKGVGNDEDHDAPFITLSERPPSHDAMKPLPLAELVRSESATYTKCPPESAPILDRISPDENDGKRRIPRIIHITSKNRCATIEVLRNLRMWRFPGHSLYFHDDDAVERLTSHPLSQRMFPLLNETLRCVTNGATKSDLWRYLVLYTYGGIYTDIDNSPRKFNGNTIFPTDDSFFVIEQLGIMAQYFIASSPGHPLMRLSLETAMDSLRSIPNVMKNNPARTTGPNALKVGFVKFMNGTTDGYISAGTYVGIDGRSATVVGDKSTSKDYIVRTGLGDAQKFKYYKAMGIEHFHETNRLPQTGRISCMEHLKMTNGTNRIANYTFNGSHYVDLG</sequence>
<proteinExistence type="predicted"/>
<dbReference type="AlphaFoldDB" id="A0ABD3QTQ9"/>
<accession>A0ABD3QTQ9</accession>
<dbReference type="EMBL" id="JABMIG020000011">
    <property type="protein sequence ID" value="KAL3803877.1"/>
    <property type="molecule type" value="Genomic_DNA"/>
</dbReference>
<evidence type="ECO:0000313" key="2">
    <source>
        <dbReference type="Proteomes" id="UP001516023"/>
    </source>
</evidence>
<evidence type="ECO:0000313" key="1">
    <source>
        <dbReference type="EMBL" id="KAL3803877.1"/>
    </source>
</evidence>
<dbReference type="Proteomes" id="UP001516023">
    <property type="component" value="Unassembled WGS sequence"/>
</dbReference>
<organism evidence="1 2">
    <name type="scientific">Cyclotella cryptica</name>
    <dbReference type="NCBI Taxonomy" id="29204"/>
    <lineage>
        <taxon>Eukaryota</taxon>
        <taxon>Sar</taxon>
        <taxon>Stramenopiles</taxon>
        <taxon>Ochrophyta</taxon>
        <taxon>Bacillariophyta</taxon>
        <taxon>Coscinodiscophyceae</taxon>
        <taxon>Thalassiosirophycidae</taxon>
        <taxon>Stephanodiscales</taxon>
        <taxon>Stephanodiscaceae</taxon>
        <taxon>Cyclotella</taxon>
    </lineage>
</organism>
<dbReference type="SUPFAM" id="SSF53448">
    <property type="entry name" value="Nucleotide-diphospho-sugar transferases"/>
    <property type="match status" value="1"/>
</dbReference>
<dbReference type="PANTHER" id="PTHR31834">
    <property type="entry name" value="INITIATION-SPECIFIC ALPHA-1,6-MANNOSYLTRANSFERASE"/>
    <property type="match status" value="1"/>
</dbReference>
<name>A0ABD3QTQ9_9STRA</name>
<keyword evidence="2" id="KW-1185">Reference proteome</keyword>
<dbReference type="InterPro" id="IPR039367">
    <property type="entry name" value="Och1-like"/>
</dbReference>
<dbReference type="PANTHER" id="PTHR31834:SF1">
    <property type="entry name" value="INITIATION-SPECIFIC ALPHA-1,6-MANNOSYLTRANSFERASE"/>
    <property type="match status" value="1"/>
</dbReference>
<dbReference type="InterPro" id="IPR029044">
    <property type="entry name" value="Nucleotide-diphossugar_trans"/>
</dbReference>
<gene>
    <name evidence="1" type="ORF">HJC23_004039</name>
</gene>
<dbReference type="Pfam" id="PF04488">
    <property type="entry name" value="Gly_transf_sug"/>
    <property type="match status" value="1"/>
</dbReference>
<dbReference type="InterPro" id="IPR007577">
    <property type="entry name" value="GlycoTrfase_DXD_sugar-bd_CS"/>
</dbReference>